<organism evidence="1 2">
    <name type="scientific">Ilex paraguariensis</name>
    <name type="common">yerba mate</name>
    <dbReference type="NCBI Taxonomy" id="185542"/>
    <lineage>
        <taxon>Eukaryota</taxon>
        <taxon>Viridiplantae</taxon>
        <taxon>Streptophyta</taxon>
        <taxon>Embryophyta</taxon>
        <taxon>Tracheophyta</taxon>
        <taxon>Spermatophyta</taxon>
        <taxon>Magnoliopsida</taxon>
        <taxon>eudicotyledons</taxon>
        <taxon>Gunneridae</taxon>
        <taxon>Pentapetalae</taxon>
        <taxon>asterids</taxon>
        <taxon>campanulids</taxon>
        <taxon>Aquifoliales</taxon>
        <taxon>Aquifoliaceae</taxon>
        <taxon>Ilex</taxon>
    </lineage>
</organism>
<accession>A0ABC8RC45</accession>
<reference evidence="1 2" key="1">
    <citation type="submission" date="2024-02" db="EMBL/GenBank/DDBJ databases">
        <authorList>
            <person name="Vignale AGUSTIN F."/>
            <person name="Sosa J E."/>
            <person name="Modenutti C."/>
        </authorList>
    </citation>
    <scope>NUCLEOTIDE SEQUENCE [LARGE SCALE GENOMIC DNA]</scope>
</reference>
<evidence type="ECO:0000313" key="1">
    <source>
        <dbReference type="EMBL" id="CAK9142551.1"/>
    </source>
</evidence>
<name>A0ABC8RC45_9AQUA</name>
<dbReference type="AlphaFoldDB" id="A0ABC8RC45"/>
<protein>
    <submittedName>
        <fullName evidence="1">Uncharacterized protein</fullName>
    </submittedName>
</protein>
<proteinExistence type="predicted"/>
<dbReference type="Proteomes" id="UP001642360">
    <property type="component" value="Unassembled WGS sequence"/>
</dbReference>
<comment type="caution">
    <text evidence="1">The sequence shown here is derived from an EMBL/GenBank/DDBJ whole genome shotgun (WGS) entry which is preliminary data.</text>
</comment>
<keyword evidence="2" id="KW-1185">Reference proteome</keyword>
<evidence type="ECO:0000313" key="2">
    <source>
        <dbReference type="Proteomes" id="UP001642360"/>
    </source>
</evidence>
<dbReference type="EMBL" id="CAUOFW020001236">
    <property type="protein sequence ID" value="CAK9142551.1"/>
    <property type="molecule type" value="Genomic_DNA"/>
</dbReference>
<gene>
    <name evidence="1" type="ORF">ILEXP_LOCUS10235</name>
</gene>
<sequence>MIIRKMDPIKSAHLRLCSAGELLASVKFNKKNSIYWARFVEVCLRGKGLNDHLVSEKPRKFDSSRLGEYEIDAPKPAKKASLTQQASFLGWVLVFDSLKILSFNHVEV</sequence>